<dbReference type="NCBIfam" id="TIGR00738">
    <property type="entry name" value="rrf2_super"/>
    <property type="match status" value="1"/>
</dbReference>
<dbReference type="InterPro" id="IPR000944">
    <property type="entry name" value="Tscrpt_reg_Rrf2"/>
</dbReference>
<dbReference type="PANTHER" id="PTHR33221:SF2">
    <property type="entry name" value="TRANSCRIPTIONAL REGULATOR"/>
    <property type="match status" value="1"/>
</dbReference>
<dbReference type="PROSITE" id="PS51197">
    <property type="entry name" value="HTH_RRF2_2"/>
    <property type="match status" value="1"/>
</dbReference>
<proteinExistence type="predicted"/>
<dbReference type="Proteomes" id="UP000183994">
    <property type="component" value="Unassembled WGS sequence"/>
</dbReference>
<gene>
    <name evidence="1" type="ORF">SAMN02745216_00605</name>
</gene>
<dbReference type="Pfam" id="PF02082">
    <property type="entry name" value="Rrf2"/>
    <property type="match status" value="1"/>
</dbReference>
<evidence type="ECO:0000313" key="2">
    <source>
        <dbReference type="Proteomes" id="UP000183994"/>
    </source>
</evidence>
<dbReference type="PANTHER" id="PTHR33221">
    <property type="entry name" value="WINGED HELIX-TURN-HELIX TRANSCRIPTIONAL REGULATOR, RRF2 FAMILY"/>
    <property type="match status" value="1"/>
</dbReference>
<dbReference type="InterPro" id="IPR036388">
    <property type="entry name" value="WH-like_DNA-bd_sf"/>
</dbReference>
<organism evidence="1 2">
    <name type="scientific">Desulfatibacillum alkenivorans DSM 16219</name>
    <dbReference type="NCBI Taxonomy" id="1121393"/>
    <lineage>
        <taxon>Bacteria</taxon>
        <taxon>Pseudomonadati</taxon>
        <taxon>Thermodesulfobacteriota</taxon>
        <taxon>Desulfobacteria</taxon>
        <taxon>Desulfobacterales</taxon>
        <taxon>Desulfatibacillaceae</taxon>
        <taxon>Desulfatibacillum</taxon>
    </lineage>
</organism>
<name>A0A1M6EAG5_9BACT</name>
<dbReference type="OrthoDB" id="9800519at2"/>
<dbReference type="STRING" id="1121393.SAMN02745216_00605"/>
<dbReference type="SUPFAM" id="SSF46785">
    <property type="entry name" value="Winged helix' DNA-binding domain"/>
    <property type="match status" value="1"/>
</dbReference>
<accession>A0A1M6EAG5</accession>
<dbReference type="RefSeq" id="WP_073472725.1">
    <property type="nucleotide sequence ID" value="NZ_FQZU01000002.1"/>
</dbReference>
<reference evidence="2" key="1">
    <citation type="submission" date="2016-11" db="EMBL/GenBank/DDBJ databases">
        <authorList>
            <person name="Varghese N."/>
            <person name="Submissions S."/>
        </authorList>
    </citation>
    <scope>NUCLEOTIDE SEQUENCE [LARGE SCALE GENOMIC DNA]</scope>
    <source>
        <strain evidence="2">DSM 16219</strain>
    </source>
</reference>
<sequence length="144" mass="15768">MRLTRAGEYGVRCILYLAACPRGAVVKKKEVALNMEIPDQFLSKIAQQLAVAGIVEIIQGSKGGLRLARDAKDVSLLDVVEAITGEIFLNDCVSDPNSCRNQPTCSVHRVWSKARMQLRETLGLATFAGLVEEGHCLQKKDDRA</sequence>
<dbReference type="GO" id="GO:0003700">
    <property type="term" value="F:DNA-binding transcription factor activity"/>
    <property type="evidence" value="ECO:0007669"/>
    <property type="project" value="TreeGrafter"/>
</dbReference>
<keyword evidence="2" id="KW-1185">Reference proteome</keyword>
<dbReference type="GO" id="GO:0005829">
    <property type="term" value="C:cytosol"/>
    <property type="evidence" value="ECO:0007669"/>
    <property type="project" value="TreeGrafter"/>
</dbReference>
<dbReference type="Gene3D" id="1.10.10.10">
    <property type="entry name" value="Winged helix-like DNA-binding domain superfamily/Winged helix DNA-binding domain"/>
    <property type="match status" value="1"/>
</dbReference>
<dbReference type="InterPro" id="IPR036390">
    <property type="entry name" value="WH_DNA-bd_sf"/>
</dbReference>
<protein>
    <submittedName>
        <fullName evidence="1">Transcriptional regulator, BadM/Rrf2 family</fullName>
    </submittedName>
</protein>
<dbReference type="AlphaFoldDB" id="A0A1M6EAG5"/>
<evidence type="ECO:0000313" key="1">
    <source>
        <dbReference type="EMBL" id="SHI82462.1"/>
    </source>
</evidence>
<dbReference type="EMBL" id="FQZU01000002">
    <property type="protein sequence ID" value="SHI82462.1"/>
    <property type="molecule type" value="Genomic_DNA"/>
</dbReference>